<feature type="compositionally biased region" description="Low complexity" evidence="1">
    <location>
        <begin position="161"/>
        <end position="175"/>
    </location>
</feature>
<feature type="compositionally biased region" description="Basic and acidic residues" evidence="1">
    <location>
        <begin position="147"/>
        <end position="159"/>
    </location>
</feature>
<reference evidence="4 5" key="1">
    <citation type="journal article" date="2014" name="PLoS Genet.">
        <title>Phylogenetically driven sequencing of extremely halophilic archaea reveals strategies for static and dynamic osmo-response.</title>
        <authorList>
            <person name="Becker E.A."/>
            <person name="Seitzer P.M."/>
            <person name="Tritt A."/>
            <person name="Larsen D."/>
            <person name="Krusor M."/>
            <person name="Yao A.I."/>
            <person name="Wu D."/>
            <person name="Madern D."/>
            <person name="Eisen J.A."/>
            <person name="Darling A.E."/>
            <person name="Facciotti M.T."/>
        </authorList>
    </citation>
    <scope>NUCLEOTIDE SEQUENCE [LARGE SCALE GENOMIC DNA]</scope>
    <source>
        <strain evidence="4 5">DSM 18795</strain>
    </source>
</reference>
<dbReference type="RefSeq" id="WP_008425663.1">
    <property type="nucleotide sequence ID" value="NZ_AOIA01000143.1"/>
</dbReference>
<dbReference type="PIRSF" id="PIRSF026631">
    <property type="entry name" value="UCP026631"/>
    <property type="match status" value="1"/>
</dbReference>
<dbReference type="InterPro" id="IPR005182">
    <property type="entry name" value="YdbS-like_PH"/>
</dbReference>
<dbReference type="STRING" id="1227498.C492_16968"/>
<feature type="domain" description="YdbS-like PH" evidence="3">
    <location>
        <begin position="62"/>
        <end position="141"/>
    </location>
</feature>
<dbReference type="Pfam" id="PF03703">
    <property type="entry name" value="bPH_2"/>
    <property type="match status" value="3"/>
</dbReference>
<feature type="region of interest" description="Disordered" evidence="1">
    <location>
        <begin position="147"/>
        <end position="180"/>
    </location>
</feature>
<feature type="transmembrane region" description="Helical" evidence="2">
    <location>
        <begin position="243"/>
        <end position="268"/>
    </location>
</feature>
<keyword evidence="5" id="KW-1185">Reference proteome</keyword>
<proteinExistence type="predicted"/>
<feature type="transmembrane region" description="Helical" evidence="2">
    <location>
        <begin position="373"/>
        <end position="391"/>
    </location>
</feature>
<dbReference type="PANTHER" id="PTHR34473">
    <property type="entry name" value="UPF0699 TRANSMEMBRANE PROTEIN YDBS"/>
    <property type="match status" value="1"/>
</dbReference>
<dbReference type="OrthoDB" id="107421at2157"/>
<name>L9WXC8_9EURY</name>
<dbReference type="AlphaFoldDB" id="L9WXC8"/>
<keyword evidence="2" id="KW-0812">Transmembrane</keyword>
<dbReference type="Proteomes" id="UP000011531">
    <property type="component" value="Unassembled WGS sequence"/>
</dbReference>
<gene>
    <name evidence="4" type="ORF">C492_16968</name>
</gene>
<feature type="transmembrane region" description="Helical" evidence="2">
    <location>
        <begin position="43"/>
        <end position="63"/>
    </location>
</feature>
<feature type="domain" description="YdbS-like PH" evidence="3">
    <location>
        <begin position="271"/>
        <end position="337"/>
    </location>
</feature>
<feature type="transmembrane region" description="Helical" evidence="2">
    <location>
        <begin position="191"/>
        <end position="214"/>
    </location>
</feature>
<protein>
    <submittedName>
        <fullName evidence="4">Membrane-flanked domain protein</fullName>
    </submittedName>
</protein>
<keyword evidence="2" id="KW-1133">Transmembrane helix</keyword>
<keyword evidence="2" id="KW-0472">Membrane</keyword>
<evidence type="ECO:0000256" key="1">
    <source>
        <dbReference type="SAM" id="MobiDB-lite"/>
    </source>
</evidence>
<evidence type="ECO:0000313" key="4">
    <source>
        <dbReference type="EMBL" id="ELY53856.1"/>
    </source>
</evidence>
<evidence type="ECO:0000256" key="2">
    <source>
        <dbReference type="SAM" id="Phobius"/>
    </source>
</evidence>
<dbReference type="PANTHER" id="PTHR34473:SF3">
    <property type="entry name" value="TRANSMEMBRANE PROTEIN-RELATED"/>
    <property type="match status" value="1"/>
</dbReference>
<feature type="domain" description="YdbS-like PH" evidence="3">
    <location>
        <begin position="418"/>
        <end position="498"/>
    </location>
</feature>
<accession>L9WXC8</accession>
<feature type="transmembrane region" description="Helical" evidence="2">
    <location>
        <begin position="397"/>
        <end position="416"/>
    </location>
</feature>
<organism evidence="4 5">
    <name type="scientific">Natronococcus jeotgali DSM 18795</name>
    <dbReference type="NCBI Taxonomy" id="1227498"/>
    <lineage>
        <taxon>Archaea</taxon>
        <taxon>Methanobacteriati</taxon>
        <taxon>Methanobacteriota</taxon>
        <taxon>Stenosarchaea group</taxon>
        <taxon>Halobacteria</taxon>
        <taxon>Halobacteriales</taxon>
        <taxon>Natrialbaceae</taxon>
        <taxon>Natronococcus</taxon>
    </lineage>
</organism>
<sequence length="523" mass="56682">MNRLHPLSGAATALHRGVAGGSIPFFLVSMLDGVFDAVEVGWVFFLAPVGFVVGVAYGAAYYYRFGYELAADTFDIRSGVLSRRSREIPLRRIQNVDISQGIVQRLLGVAVVRIETAGGGETEAELAFVADDEATRLQREIRRLTAEQHAEAPDARSPETDASSAADRADSTGADPDPRPTLLFDLEGRELLLLSLSSVSLSGATLLPLVFVVAGDAVVDLLVSLAEPLGGPADLDDASAPQYGLFAVVSILYGALAAYLLGAAYTFATYYDFRLGSTGDDLVYERGLLQRYSGSIPVDKIQTFSIAENPIQRAIEYAGLRIETAGHGPDGSAGSQSAVPLARRRRVEGFLERATGLETPSFTRPPTLARRRYVARYSLLAAAVVAAAFGVSRVWTIPYWYASALAFAGAPIAAHLRWRNLGYAVADDHLLVRAGFWRRRTHAIPYYRVQTVSTRRSIFQRRLGLGSVVVDTASSRTFARGTPTIHDLEVTDARAIHEETRARLEAARRSRGAEGRELSVTFS</sequence>
<evidence type="ECO:0000259" key="3">
    <source>
        <dbReference type="Pfam" id="PF03703"/>
    </source>
</evidence>
<comment type="caution">
    <text evidence="4">The sequence shown here is derived from an EMBL/GenBank/DDBJ whole genome shotgun (WGS) entry which is preliminary data.</text>
</comment>
<evidence type="ECO:0000313" key="5">
    <source>
        <dbReference type="Proteomes" id="UP000011531"/>
    </source>
</evidence>
<dbReference type="EMBL" id="AOIA01000143">
    <property type="protein sequence ID" value="ELY53856.1"/>
    <property type="molecule type" value="Genomic_DNA"/>
</dbReference>
<dbReference type="InterPro" id="IPR014529">
    <property type="entry name" value="UCP026631"/>
</dbReference>
<dbReference type="PATRIC" id="fig|1227498.3.peg.3347"/>